<dbReference type="Pfam" id="PF13688">
    <property type="entry name" value="Reprolysin_5"/>
    <property type="match status" value="1"/>
</dbReference>
<keyword evidence="4" id="KW-1185">Reference proteome</keyword>
<comment type="caution">
    <text evidence="3">The sequence shown here is derived from an EMBL/GenBank/DDBJ whole genome shotgun (WGS) entry which is preliminary data.</text>
</comment>
<dbReference type="InterPro" id="IPR013783">
    <property type="entry name" value="Ig-like_fold"/>
</dbReference>
<evidence type="ECO:0000256" key="2">
    <source>
        <dbReference type="SAM" id="SignalP"/>
    </source>
</evidence>
<evidence type="ECO:0000313" key="4">
    <source>
        <dbReference type="Proteomes" id="UP001523550"/>
    </source>
</evidence>
<feature type="signal peptide" evidence="2">
    <location>
        <begin position="1"/>
        <end position="24"/>
    </location>
</feature>
<organism evidence="3 4">
    <name type="scientific">Natronospira proteinivora</name>
    <dbReference type="NCBI Taxonomy" id="1807133"/>
    <lineage>
        <taxon>Bacteria</taxon>
        <taxon>Pseudomonadati</taxon>
        <taxon>Pseudomonadota</taxon>
        <taxon>Gammaproteobacteria</taxon>
        <taxon>Natronospirales</taxon>
        <taxon>Natronospiraceae</taxon>
        <taxon>Natronospira</taxon>
    </lineage>
</organism>
<accession>A0ABT1GB47</accession>
<dbReference type="Proteomes" id="UP001523550">
    <property type="component" value="Unassembled WGS sequence"/>
</dbReference>
<dbReference type="Gene3D" id="2.60.40.10">
    <property type="entry name" value="Immunoglobulins"/>
    <property type="match status" value="1"/>
</dbReference>
<dbReference type="SUPFAM" id="SSF55486">
    <property type="entry name" value="Metalloproteases ('zincins'), catalytic domain"/>
    <property type="match status" value="1"/>
</dbReference>
<reference evidence="3 4" key="1">
    <citation type="submission" date="2022-03" db="EMBL/GenBank/DDBJ databases">
        <title>Genomic Encyclopedia of Type Strains, Phase III (KMG-III): the genomes of soil and plant-associated and newly described type strains.</title>
        <authorList>
            <person name="Whitman W."/>
        </authorList>
    </citation>
    <scope>NUCLEOTIDE SEQUENCE [LARGE SCALE GENOMIC DNA]</scope>
    <source>
        <strain evidence="3 4">BSker1</strain>
    </source>
</reference>
<name>A0ABT1GB47_9GAMM</name>
<dbReference type="RefSeq" id="WP_253451025.1">
    <property type="nucleotide sequence ID" value="NZ_JALJYF010000003.1"/>
</dbReference>
<dbReference type="InterPro" id="IPR024079">
    <property type="entry name" value="MetalloPept_cat_dom_sf"/>
</dbReference>
<sequence>MLNGTTIRNLALGTALGFATAATALSAGEERFMQSLPETAASEMPKMLDQDWFKSPRPVAVSPAQLLGEQHELTLPEGLNLRAVTGEIEHRGERSFTWRGRLYSGAHAVGTATYTVNDGRVTGRLRVEGQRYSLRSDAQGRQWLGEQSDDYLPPPHPEEGVPVPESREDAPAQTAPQDTDEPAVIDVLLVYTDQAMADVGDELLLRDVMRSAADVTNTGFFNSENDARIRVVGLHPVDLDEPADGSQNLGEMASDAQITALRERYAADLVALVGNYANFCGVAWAPSTTAQFNPGSGYSITNSEPNFSCLQNVTMAHEIGHNLGLHHDPANGPAPSGAIREYAFGHFIDMEFRTIMSYWNQCTDESSLNCPEVDHFSNADIIPSGESSPSGIADERENSRVVDLTDHWVADYFEPDYPLEAAFEVVGDVVSEGDAIWRVRDGDDGEPTAFSGSLAGGESSHVEMQLMGPDIFGFEWKLPAGNDDRHLWVKQDGEVLFDSQGQADGEWRSGDFELEEAGEHTVRFVFEVDSGAPFQDVEVAVRDFTEGLILASGQLHNAHGNTVADVEVSGLDADGTVINTRSSDAEGQFTLGMPDSMEDEQDELRLRFAGSGVEEKEVDWNDCRDDSGGCELSLNGQPRQVGGQVTGLLEGETVTLELANLEADSDSPSLEVNSDASGVAEFAFEADALVEYGFVSVSARGYDAASTTAVGSPREADITDLAAELNPTSPVIESAAEVDAGRDSVDLEITLDTRDRAVTLVVEYGSEAGEGESTDFAQDTTVTVDASDAGAETVSASLTGLDCETTYQWRVEAVNDHDLIDTAGPESSTTTSCPDDSSSGIGCSLTPGDNSRPDPMLWGMLLLALIWTARRRWMHRG</sequence>
<feature type="region of interest" description="Disordered" evidence="1">
    <location>
        <begin position="820"/>
        <end position="849"/>
    </location>
</feature>
<dbReference type="EMBL" id="JALJYF010000003">
    <property type="protein sequence ID" value="MCP1728555.1"/>
    <property type="molecule type" value="Genomic_DNA"/>
</dbReference>
<feature type="region of interest" description="Disordered" evidence="1">
    <location>
        <begin position="145"/>
        <end position="181"/>
    </location>
</feature>
<evidence type="ECO:0000256" key="1">
    <source>
        <dbReference type="SAM" id="MobiDB-lite"/>
    </source>
</evidence>
<proteinExistence type="predicted"/>
<dbReference type="Gene3D" id="3.40.390.10">
    <property type="entry name" value="Collagenase (Catalytic Domain)"/>
    <property type="match status" value="1"/>
</dbReference>
<keyword evidence="2" id="KW-0732">Signal</keyword>
<gene>
    <name evidence="3" type="ORF">J2T60_002569</name>
</gene>
<protein>
    <submittedName>
        <fullName evidence="3">MYXO-CTERM domain-containing protein</fullName>
    </submittedName>
</protein>
<feature type="compositionally biased region" description="Low complexity" evidence="1">
    <location>
        <begin position="827"/>
        <end position="839"/>
    </location>
</feature>
<feature type="chain" id="PRO_5045484375" evidence="2">
    <location>
        <begin position="25"/>
        <end position="877"/>
    </location>
</feature>
<evidence type="ECO:0000313" key="3">
    <source>
        <dbReference type="EMBL" id="MCP1728555.1"/>
    </source>
</evidence>